<dbReference type="EMBL" id="FOVJ01000002">
    <property type="protein sequence ID" value="SFN59612.1"/>
    <property type="molecule type" value="Genomic_DNA"/>
</dbReference>
<evidence type="ECO:0000313" key="1">
    <source>
        <dbReference type="EMBL" id="SFN59612.1"/>
    </source>
</evidence>
<gene>
    <name evidence="1" type="ORF">SAMN05216386_1293</name>
</gene>
<keyword evidence="2" id="KW-1185">Reference proteome</keyword>
<name>A0A1I5AB03_9PROT</name>
<protein>
    <submittedName>
        <fullName evidence="1">Uncharacterized protein</fullName>
    </submittedName>
</protein>
<accession>A0A1I5AB03</accession>
<reference evidence="2" key="1">
    <citation type="submission" date="2016-10" db="EMBL/GenBank/DDBJ databases">
        <authorList>
            <person name="Varghese N."/>
        </authorList>
    </citation>
    <scope>NUCLEOTIDE SEQUENCE [LARGE SCALE GENOMIC DNA]</scope>
    <source>
        <strain evidence="2">Nsp8</strain>
    </source>
</reference>
<dbReference type="AlphaFoldDB" id="A0A1I5AB03"/>
<sequence length="75" mass="8200">MAVYKDSTFLIECDRPHFDTRFAPGTTVSASGIYRCTCCGQETAAGIGQLLPGHDQHSHPFEFGPACWQLIVLAQ</sequence>
<proteinExistence type="predicted"/>
<organism evidence="1 2">
    <name type="scientific">Nitrosospira briensis</name>
    <dbReference type="NCBI Taxonomy" id="35799"/>
    <lineage>
        <taxon>Bacteria</taxon>
        <taxon>Pseudomonadati</taxon>
        <taxon>Pseudomonadota</taxon>
        <taxon>Betaproteobacteria</taxon>
        <taxon>Nitrosomonadales</taxon>
        <taxon>Nitrosomonadaceae</taxon>
        <taxon>Nitrosospira</taxon>
    </lineage>
</organism>
<dbReference type="Proteomes" id="UP000183107">
    <property type="component" value="Unassembled WGS sequence"/>
</dbReference>
<evidence type="ECO:0000313" key="2">
    <source>
        <dbReference type="Proteomes" id="UP000183107"/>
    </source>
</evidence>